<dbReference type="GO" id="GO:0005634">
    <property type="term" value="C:nucleus"/>
    <property type="evidence" value="ECO:0007669"/>
    <property type="project" value="TreeGrafter"/>
</dbReference>
<organism evidence="3 4">
    <name type="scientific">Bagarius yarrelli</name>
    <name type="common">Goonch</name>
    <name type="synonym">Bagrus yarrelli</name>
    <dbReference type="NCBI Taxonomy" id="175774"/>
    <lineage>
        <taxon>Eukaryota</taxon>
        <taxon>Metazoa</taxon>
        <taxon>Chordata</taxon>
        <taxon>Craniata</taxon>
        <taxon>Vertebrata</taxon>
        <taxon>Euteleostomi</taxon>
        <taxon>Actinopterygii</taxon>
        <taxon>Neopterygii</taxon>
        <taxon>Teleostei</taxon>
        <taxon>Ostariophysi</taxon>
        <taxon>Siluriformes</taxon>
        <taxon>Sisoridae</taxon>
        <taxon>Sisorinae</taxon>
        <taxon>Bagarius</taxon>
    </lineage>
</organism>
<dbReference type="InterPro" id="IPR009263">
    <property type="entry name" value="SERTA_dom"/>
</dbReference>
<dbReference type="Pfam" id="PF06031">
    <property type="entry name" value="SERTA"/>
    <property type="match status" value="1"/>
</dbReference>
<dbReference type="InterPro" id="IPR052262">
    <property type="entry name" value="E2F-SERTA_domain_protein"/>
</dbReference>
<dbReference type="PANTHER" id="PTHR16277:SF16">
    <property type="entry name" value="SERTA DOMAIN-CONTAINING PROTEIN"/>
    <property type="match status" value="1"/>
</dbReference>
<dbReference type="PROSITE" id="PS51053">
    <property type="entry name" value="SERTA"/>
    <property type="match status" value="1"/>
</dbReference>
<dbReference type="GO" id="GO:0051301">
    <property type="term" value="P:cell division"/>
    <property type="evidence" value="ECO:0007669"/>
    <property type="project" value="UniProtKB-KW"/>
</dbReference>
<keyword evidence="3" id="KW-0132">Cell division</keyword>
<gene>
    <name evidence="3" type="ORF">Baya_15727</name>
</gene>
<reference evidence="3 4" key="1">
    <citation type="journal article" date="2019" name="Genome Biol. Evol.">
        <title>Whole-Genome Sequencing of the Giant Devil Catfish, Bagarius yarrelli.</title>
        <authorList>
            <person name="Jiang W."/>
            <person name="Lv Y."/>
            <person name="Cheng L."/>
            <person name="Yang K."/>
            <person name="Chao B."/>
            <person name="Wang X."/>
            <person name="Li Y."/>
            <person name="Pan X."/>
            <person name="You X."/>
            <person name="Zhang Y."/>
            <person name="Yang J."/>
            <person name="Li J."/>
            <person name="Zhang X."/>
            <person name="Liu S."/>
            <person name="Sun C."/>
            <person name="Yang J."/>
            <person name="Shi Q."/>
        </authorList>
    </citation>
    <scope>NUCLEOTIDE SEQUENCE [LARGE SCALE GENOMIC DNA]</scope>
    <source>
        <strain evidence="3">JWS20170419001</strain>
        <tissue evidence="3">Muscle</tissue>
    </source>
</reference>
<evidence type="ECO:0000256" key="1">
    <source>
        <dbReference type="SAM" id="MobiDB-lite"/>
    </source>
</evidence>
<dbReference type="PANTHER" id="PTHR16277">
    <property type="entry name" value="CELL DIVISION CYCLE ASSOCIATED PROTEIN 4/SERTA DOMAIN-CONTAINING PROTEIN 2"/>
    <property type="match status" value="1"/>
</dbReference>
<dbReference type="Proteomes" id="UP000319801">
    <property type="component" value="Unassembled WGS sequence"/>
</dbReference>
<protein>
    <submittedName>
        <fullName evidence="3">Cell division cycle-associated protein 4</fullName>
    </submittedName>
</protein>
<dbReference type="AlphaFoldDB" id="A0A556VCF7"/>
<evidence type="ECO:0000313" key="3">
    <source>
        <dbReference type="EMBL" id="TTL10201.1"/>
    </source>
</evidence>
<keyword evidence="4" id="KW-1185">Reference proteome</keyword>
<evidence type="ECO:0000259" key="2">
    <source>
        <dbReference type="PROSITE" id="PS51053"/>
    </source>
</evidence>
<comment type="caution">
    <text evidence="3">The sequence shown here is derived from an EMBL/GenBank/DDBJ whole genome shotgun (WGS) entry which is preliminary data.</text>
</comment>
<sequence length="297" mass="32440">MGQREILSPNASMKHKAASVLKKEVEPEQKDALSSAGVSVVCAVEHGAVQPVLGAVGDEVFVCSSSVMDGWMKEEVEEPPTLEYGLGRGVKRKLSDGEEFAPDLPYPQQRQLVMDLCLNKLQSCQRGAELSLHRSVLLANTLRQIQQEMRLEGGDTPPTTSPASFPPPTPRHHPELPPVSVDSSFTLSGPRSTSPSLSEDGEDHGESRLSSPGETDTRTLDSLFSMFEITNSTSYLTDLQLDDIFEDIDTSMYDSSEISVLTFSAPREDGLKNLSNLHLCLADLSDLDHIMDILVRS</sequence>
<name>A0A556VCF7_BAGYA</name>
<keyword evidence="3" id="KW-0131">Cell cycle</keyword>
<feature type="region of interest" description="Disordered" evidence="1">
    <location>
        <begin position="151"/>
        <end position="217"/>
    </location>
</feature>
<proteinExistence type="predicted"/>
<accession>A0A556VCF7</accession>
<feature type="compositionally biased region" description="Polar residues" evidence="1">
    <location>
        <begin position="181"/>
        <end position="197"/>
    </location>
</feature>
<dbReference type="OrthoDB" id="8735401at2759"/>
<evidence type="ECO:0000313" key="4">
    <source>
        <dbReference type="Proteomes" id="UP000319801"/>
    </source>
</evidence>
<dbReference type="EMBL" id="VCAZ01000232">
    <property type="protein sequence ID" value="TTL10201.1"/>
    <property type="molecule type" value="Genomic_DNA"/>
</dbReference>
<feature type="domain" description="SERTA" evidence="2">
    <location>
        <begin position="106"/>
        <end position="153"/>
    </location>
</feature>